<feature type="domain" description="ATPase AAA-3" evidence="3">
    <location>
        <begin position="44"/>
        <end position="174"/>
    </location>
</feature>
<dbReference type="PANTHER" id="PTHR42759:SF1">
    <property type="entry name" value="MAGNESIUM-CHELATASE SUBUNIT CHLD"/>
    <property type="match status" value="1"/>
</dbReference>
<dbReference type="RefSeq" id="WP_090385913.1">
    <property type="nucleotide sequence ID" value="NZ_FNLC01000007.1"/>
</dbReference>
<name>A0A1H1J374_NATTX</name>
<dbReference type="GO" id="GO:0016887">
    <property type="term" value="F:ATP hydrolysis activity"/>
    <property type="evidence" value="ECO:0007669"/>
    <property type="project" value="InterPro"/>
</dbReference>
<dbReference type="Gene3D" id="1.10.8.80">
    <property type="entry name" value="Magnesium chelatase subunit I, C-Terminal domain"/>
    <property type="match status" value="1"/>
</dbReference>
<proteinExistence type="predicted"/>
<dbReference type="PANTHER" id="PTHR42759">
    <property type="entry name" value="MOXR FAMILY PROTEIN"/>
    <property type="match status" value="1"/>
</dbReference>
<evidence type="ECO:0000256" key="2">
    <source>
        <dbReference type="ARBA" id="ARBA00022840"/>
    </source>
</evidence>
<keyword evidence="2" id="KW-0067">ATP-binding</keyword>
<feature type="domain" description="ChlI/MoxR AAA lid" evidence="4">
    <location>
        <begin position="237"/>
        <end position="309"/>
    </location>
</feature>
<dbReference type="Pfam" id="PF17863">
    <property type="entry name" value="AAA_lid_2"/>
    <property type="match status" value="1"/>
</dbReference>
<dbReference type="InterPro" id="IPR011703">
    <property type="entry name" value="ATPase_AAA-3"/>
</dbReference>
<gene>
    <name evidence="5" type="ORF">SAMN04489842_4028</name>
</gene>
<dbReference type="AlphaFoldDB" id="A0A1H1J374"/>
<protein>
    <submittedName>
        <fullName evidence="5">MoxR-like ATPase</fullName>
    </submittedName>
</protein>
<dbReference type="InterPro" id="IPR027417">
    <property type="entry name" value="P-loop_NTPase"/>
</dbReference>
<evidence type="ECO:0000259" key="3">
    <source>
        <dbReference type="Pfam" id="PF07726"/>
    </source>
</evidence>
<evidence type="ECO:0000259" key="4">
    <source>
        <dbReference type="Pfam" id="PF17863"/>
    </source>
</evidence>
<dbReference type="InterPro" id="IPR050764">
    <property type="entry name" value="CbbQ/NirQ/NorQ/GpvN"/>
</dbReference>
<organism evidence="5 6">
    <name type="scientific">Natronobacterium texcoconense</name>
    <dbReference type="NCBI Taxonomy" id="1095778"/>
    <lineage>
        <taxon>Archaea</taxon>
        <taxon>Methanobacteriati</taxon>
        <taxon>Methanobacteriota</taxon>
        <taxon>Stenosarchaea group</taxon>
        <taxon>Halobacteria</taxon>
        <taxon>Halobacteriales</taxon>
        <taxon>Natrialbaceae</taxon>
        <taxon>Natronobacterium</taxon>
    </lineage>
</organism>
<keyword evidence="6" id="KW-1185">Reference proteome</keyword>
<dbReference type="Gene3D" id="3.40.50.300">
    <property type="entry name" value="P-loop containing nucleotide triphosphate hydrolases"/>
    <property type="match status" value="1"/>
</dbReference>
<dbReference type="Proteomes" id="UP000198848">
    <property type="component" value="Unassembled WGS sequence"/>
</dbReference>
<accession>A0A1H1J374</accession>
<dbReference type="PIRSF" id="PIRSF002849">
    <property type="entry name" value="AAA_ATPase_chaperone_MoxR_prd"/>
    <property type="match status" value="1"/>
</dbReference>
<keyword evidence="1" id="KW-0547">Nucleotide-binding</keyword>
<reference evidence="6" key="1">
    <citation type="submission" date="2016-10" db="EMBL/GenBank/DDBJ databases">
        <authorList>
            <person name="Varghese N."/>
            <person name="Submissions S."/>
        </authorList>
    </citation>
    <scope>NUCLEOTIDE SEQUENCE [LARGE SCALE GENOMIC DNA]</scope>
    <source>
        <strain evidence="6">DSM 24767</strain>
    </source>
</reference>
<sequence length="323" mass="35617">MQDDLTVTSASERCDEVISRIDDAVITDRVFLEQVLTATLARGHVLLEDVPGTGKTLTALTLAQALGLEFSRIQFTPDLLPNDITGSHVFNERTGEFEFKKGPVFANVVLADEINRAPPKTQAALLEAMDEGQVSVGGTTRQLPDPFLVIATQNPVEQEGTFELPEAQRDRFMVKTSIGYPDRAGELELIERRSQRDTKMPTVDAVLDTAGVRNLQTVPERITMAEPVREYLVDLARATREDDRVDVGISPRGIQRYYEAARARATISGREYVAPDDVKRIAKPVMQHRIVLTTDAKIEGVDGATVVDDVLRRTEVPAVDPPA</sequence>
<evidence type="ECO:0000313" key="5">
    <source>
        <dbReference type="EMBL" id="SDR43938.1"/>
    </source>
</evidence>
<dbReference type="EMBL" id="FNLC01000007">
    <property type="protein sequence ID" value="SDR43938.1"/>
    <property type="molecule type" value="Genomic_DNA"/>
</dbReference>
<dbReference type="FunFam" id="3.40.50.300:FF:000640">
    <property type="entry name" value="MoxR family ATPase"/>
    <property type="match status" value="1"/>
</dbReference>
<evidence type="ECO:0000256" key="1">
    <source>
        <dbReference type="ARBA" id="ARBA00022741"/>
    </source>
</evidence>
<dbReference type="Pfam" id="PF07726">
    <property type="entry name" value="AAA_3"/>
    <property type="match status" value="1"/>
</dbReference>
<evidence type="ECO:0000313" key="6">
    <source>
        <dbReference type="Proteomes" id="UP000198848"/>
    </source>
</evidence>
<dbReference type="GO" id="GO:0005524">
    <property type="term" value="F:ATP binding"/>
    <property type="evidence" value="ECO:0007669"/>
    <property type="project" value="UniProtKB-KW"/>
</dbReference>
<dbReference type="SUPFAM" id="SSF52540">
    <property type="entry name" value="P-loop containing nucleoside triphosphate hydrolases"/>
    <property type="match status" value="1"/>
</dbReference>
<dbReference type="STRING" id="1095778.SAMN04489842_4028"/>
<dbReference type="InterPro" id="IPR041628">
    <property type="entry name" value="ChlI/MoxR_AAA_lid"/>
</dbReference>
<dbReference type="OrthoDB" id="24581at2157"/>
<dbReference type="CDD" id="cd00009">
    <property type="entry name" value="AAA"/>
    <property type="match status" value="1"/>
</dbReference>